<dbReference type="Gene3D" id="2.40.10.10">
    <property type="entry name" value="Trypsin-like serine proteases"/>
    <property type="match status" value="1"/>
</dbReference>
<reference evidence="1 2" key="1">
    <citation type="submission" date="2023-04" db="EMBL/GenBank/DDBJ databases">
        <authorList>
            <person name="Hsu D."/>
        </authorList>
    </citation>
    <scope>NUCLEOTIDE SEQUENCE [LARGE SCALE GENOMIC DNA]</scope>
    <source>
        <strain evidence="1 2">MK1</strain>
    </source>
</reference>
<name>A0AAU0UK06_9FIRM</name>
<protein>
    <submittedName>
        <fullName evidence="1">S1 family peptidase</fullName>
    </submittedName>
</protein>
<dbReference type="KEGG" id="dbc:MFMK1_000266"/>
<dbReference type="Proteomes" id="UP001329915">
    <property type="component" value="Chromosome"/>
</dbReference>
<dbReference type="InterPro" id="IPR009003">
    <property type="entry name" value="Peptidase_S1_PA"/>
</dbReference>
<proteinExistence type="predicted"/>
<dbReference type="RefSeq" id="WP_366923388.1">
    <property type="nucleotide sequence ID" value="NZ_CP121694.1"/>
</dbReference>
<sequence>MRHVHRAVKQNKHSLLRLKNVVGVGVGYKERHSVPTEEKALMVCVTRKIAEGNLPHEHVIPKHVGKVATDVVEVGEFKSYQEMPNRRASVRPARPGVSIGHESITCGTFGALVRDNKTRQVLILSNNHILANLTNGNDGRSQIGDPILQPGPGDGGTVSEALIGTLFRYVPIFYDNTTVNKVDAAVALPTDRRLVDGKILGLTVRPRGTEDGVVAMRVYKSGAASGVTSGRIRIVDLTVRIGYGFGETAIFENQILTNKMAGPGDSGSLLVNGGKKAVGLLVGGSYNAVIYNPIKNVLRLLDVSI</sequence>
<dbReference type="InterPro" id="IPR043504">
    <property type="entry name" value="Peptidase_S1_PA_chymotrypsin"/>
</dbReference>
<dbReference type="SUPFAM" id="SSF50494">
    <property type="entry name" value="Trypsin-like serine proteases"/>
    <property type="match status" value="1"/>
</dbReference>
<accession>A0AAU0UK06</accession>
<gene>
    <name evidence="1" type="ORF">MFMK1_000266</name>
</gene>
<evidence type="ECO:0000313" key="1">
    <source>
        <dbReference type="EMBL" id="WRO20495.1"/>
    </source>
</evidence>
<organism evidence="1 2">
    <name type="scientific">Metallumcola ferriviriculae</name>
    <dbReference type="NCBI Taxonomy" id="3039180"/>
    <lineage>
        <taxon>Bacteria</taxon>
        <taxon>Bacillati</taxon>
        <taxon>Bacillota</taxon>
        <taxon>Clostridia</taxon>
        <taxon>Neomoorellales</taxon>
        <taxon>Desulfitibacteraceae</taxon>
        <taxon>Metallumcola</taxon>
    </lineage>
</organism>
<dbReference type="EMBL" id="CP121694">
    <property type="protein sequence ID" value="WRO20495.1"/>
    <property type="molecule type" value="Genomic_DNA"/>
</dbReference>
<evidence type="ECO:0000313" key="2">
    <source>
        <dbReference type="Proteomes" id="UP001329915"/>
    </source>
</evidence>
<dbReference type="AlphaFoldDB" id="A0AAU0UK06"/>
<keyword evidence="2" id="KW-1185">Reference proteome</keyword>